<dbReference type="AlphaFoldDB" id="A0A5B7G7B2"/>
<proteinExistence type="predicted"/>
<dbReference type="EMBL" id="VSRR010011629">
    <property type="protein sequence ID" value="MPC53447.1"/>
    <property type="molecule type" value="Genomic_DNA"/>
</dbReference>
<feature type="compositionally biased region" description="Basic and acidic residues" evidence="1">
    <location>
        <begin position="28"/>
        <end position="69"/>
    </location>
</feature>
<accession>A0A5B7G7B2</accession>
<evidence type="ECO:0000313" key="2">
    <source>
        <dbReference type="EMBL" id="MPC53447.1"/>
    </source>
</evidence>
<protein>
    <submittedName>
        <fullName evidence="2">Uncharacterized protein</fullName>
    </submittedName>
</protein>
<sequence length="78" mass="8525">MGETGREERSAAGITSRPGLAPANRLDAPAREHKTHLEARLRECGRGRRRRGEGERGKEGEEKREDESGKVCGVGEGK</sequence>
<dbReference type="Proteomes" id="UP000324222">
    <property type="component" value="Unassembled WGS sequence"/>
</dbReference>
<evidence type="ECO:0000313" key="3">
    <source>
        <dbReference type="Proteomes" id="UP000324222"/>
    </source>
</evidence>
<organism evidence="2 3">
    <name type="scientific">Portunus trituberculatus</name>
    <name type="common">Swimming crab</name>
    <name type="synonym">Neptunus trituberculatus</name>
    <dbReference type="NCBI Taxonomy" id="210409"/>
    <lineage>
        <taxon>Eukaryota</taxon>
        <taxon>Metazoa</taxon>
        <taxon>Ecdysozoa</taxon>
        <taxon>Arthropoda</taxon>
        <taxon>Crustacea</taxon>
        <taxon>Multicrustacea</taxon>
        <taxon>Malacostraca</taxon>
        <taxon>Eumalacostraca</taxon>
        <taxon>Eucarida</taxon>
        <taxon>Decapoda</taxon>
        <taxon>Pleocyemata</taxon>
        <taxon>Brachyura</taxon>
        <taxon>Eubrachyura</taxon>
        <taxon>Portunoidea</taxon>
        <taxon>Portunidae</taxon>
        <taxon>Portuninae</taxon>
        <taxon>Portunus</taxon>
    </lineage>
</organism>
<feature type="compositionally biased region" description="Basic and acidic residues" evidence="1">
    <location>
        <begin position="1"/>
        <end position="10"/>
    </location>
</feature>
<name>A0A5B7G7B2_PORTR</name>
<evidence type="ECO:0000256" key="1">
    <source>
        <dbReference type="SAM" id="MobiDB-lite"/>
    </source>
</evidence>
<comment type="caution">
    <text evidence="2">The sequence shown here is derived from an EMBL/GenBank/DDBJ whole genome shotgun (WGS) entry which is preliminary data.</text>
</comment>
<keyword evidence="3" id="KW-1185">Reference proteome</keyword>
<reference evidence="2 3" key="1">
    <citation type="submission" date="2019-05" db="EMBL/GenBank/DDBJ databases">
        <title>Another draft genome of Portunus trituberculatus and its Hox gene families provides insights of decapod evolution.</title>
        <authorList>
            <person name="Jeong J.-H."/>
            <person name="Song I."/>
            <person name="Kim S."/>
            <person name="Choi T."/>
            <person name="Kim D."/>
            <person name="Ryu S."/>
            <person name="Kim W."/>
        </authorList>
    </citation>
    <scope>NUCLEOTIDE SEQUENCE [LARGE SCALE GENOMIC DNA]</scope>
    <source>
        <tissue evidence="2">Muscle</tissue>
    </source>
</reference>
<gene>
    <name evidence="2" type="ORF">E2C01_047338</name>
</gene>
<feature type="region of interest" description="Disordered" evidence="1">
    <location>
        <begin position="1"/>
        <end position="78"/>
    </location>
</feature>